<sequence length="292" mass="34096">MPYGFIKHLEKRGFSQVTLIGYEKVMGQFFSYLAKLYPEKKEPFQISSKDIKDYIRAQEEKEKSPSTINKELAIIKSFFNYLWEIDKVPVDPAVKIKRLKAKKLVELNTFYEELNSLLDPILTHKDYPIVRKAIYVLALKGLKYSDFLFKKDNVLISNTQDQVEIVLENRTILLSGQEASIFIEFYNQSLFNSSDFVFTSKIYLKRKNDFGNLENYGPIQLMTILNHLKVISSDFNLGENLTLTIFRKSIAYFMYTKQRESLHSIAYKLGIEENTALIYLKLITESTAEKTY</sequence>
<dbReference type="InterPro" id="IPR004107">
    <property type="entry name" value="Integrase_SAM-like_N"/>
</dbReference>
<feature type="domain" description="Core-binding (CB)" evidence="3">
    <location>
        <begin position="1"/>
        <end position="83"/>
    </location>
</feature>
<dbReference type="GeneID" id="87619083"/>
<dbReference type="Pfam" id="PF02899">
    <property type="entry name" value="Phage_int_SAM_1"/>
    <property type="match status" value="1"/>
</dbReference>
<comment type="caution">
    <text evidence="4">The sequence shown here is derived from an EMBL/GenBank/DDBJ whole genome shotgun (WGS) entry which is preliminary data.</text>
</comment>
<accession>A0A437K7F1</accession>
<dbReference type="PROSITE" id="PS51900">
    <property type="entry name" value="CB"/>
    <property type="match status" value="1"/>
</dbReference>
<evidence type="ECO:0000259" key="3">
    <source>
        <dbReference type="PROSITE" id="PS51900"/>
    </source>
</evidence>
<dbReference type="InterPro" id="IPR010998">
    <property type="entry name" value="Integrase_recombinase_N"/>
</dbReference>
<dbReference type="InterPro" id="IPR044068">
    <property type="entry name" value="CB"/>
</dbReference>
<evidence type="ECO:0000313" key="5">
    <source>
        <dbReference type="Proteomes" id="UP000288024"/>
    </source>
</evidence>
<dbReference type="SUPFAM" id="SSF56349">
    <property type="entry name" value="DNA breaking-rejoining enzymes"/>
    <property type="match status" value="1"/>
</dbReference>
<organism evidence="4 5">
    <name type="scientific">Niallia taxi</name>
    <dbReference type="NCBI Taxonomy" id="2499688"/>
    <lineage>
        <taxon>Bacteria</taxon>
        <taxon>Bacillati</taxon>
        <taxon>Bacillota</taxon>
        <taxon>Bacilli</taxon>
        <taxon>Bacillales</taxon>
        <taxon>Bacillaceae</taxon>
        <taxon>Niallia</taxon>
    </lineage>
</organism>
<dbReference type="RefSeq" id="WP_127739963.1">
    <property type="nucleotide sequence ID" value="NZ_CAJCKN010000005.1"/>
</dbReference>
<dbReference type="Gene3D" id="1.10.150.130">
    <property type="match status" value="1"/>
</dbReference>
<keyword evidence="1 2" id="KW-0238">DNA-binding</keyword>
<evidence type="ECO:0000313" key="4">
    <source>
        <dbReference type="EMBL" id="RVT59533.1"/>
    </source>
</evidence>
<evidence type="ECO:0000256" key="1">
    <source>
        <dbReference type="ARBA" id="ARBA00023125"/>
    </source>
</evidence>
<dbReference type="InterPro" id="IPR011010">
    <property type="entry name" value="DNA_brk_join_enz"/>
</dbReference>
<dbReference type="GO" id="GO:0003677">
    <property type="term" value="F:DNA binding"/>
    <property type="evidence" value="ECO:0007669"/>
    <property type="project" value="UniProtKB-UniRule"/>
</dbReference>
<dbReference type="GO" id="GO:0015074">
    <property type="term" value="P:DNA integration"/>
    <property type="evidence" value="ECO:0007669"/>
    <property type="project" value="InterPro"/>
</dbReference>
<keyword evidence="5" id="KW-1185">Reference proteome</keyword>
<dbReference type="Proteomes" id="UP000288024">
    <property type="component" value="Unassembled WGS sequence"/>
</dbReference>
<dbReference type="AlphaFoldDB" id="A0A437K7F1"/>
<evidence type="ECO:0000256" key="2">
    <source>
        <dbReference type="PROSITE-ProRule" id="PRU01248"/>
    </source>
</evidence>
<reference evidence="4 5" key="1">
    <citation type="submission" date="2019-01" db="EMBL/GenBank/DDBJ databases">
        <title>Bacillus sp. M5HDSG1-1, whole genome shotgun sequence.</title>
        <authorList>
            <person name="Tuo L."/>
        </authorList>
    </citation>
    <scope>NUCLEOTIDE SEQUENCE [LARGE SCALE GENOMIC DNA]</scope>
    <source>
        <strain evidence="4 5">M5HDSG1-1</strain>
    </source>
</reference>
<gene>
    <name evidence="4" type="ORF">EM808_19770</name>
</gene>
<dbReference type="EMBL" id="RZTZ01000009">
    <property type="protein sequence ID" value="RVT59533.1"/>
    <property type="molecule type" value="Genomic_DNA"/>
</dbReference>
<protein>
    <submittedName>
        <fullName evidence="4">Integrase</fullName>
    </submittedName>
</protein>
<proteinExistence type="predicted"/>
<name>A0A437K7F1_9BACI</name>